<name>A0A8J3QS14_9ACTN</name>
<dbReference type="AlphaFoldDB" id="A0A8J3QS14"/>
<sequence length="376" mass="39745">MLDPDQLYQLTDTPDLGRPVLIQALAGFVDAGSAVRLAREHLLTTLESSVLATFDVDQLLDYRSRRPLMQFVEDHWEHYEKPRLAIHLLRDEQGTPFLLLDGPEPDLQWERFIAALTGIVERLDVRLTVGLNAIPMAVPHTRPASLTAHATRKDLISGYEPWLQRVQVPSSAGHLLEYRLGERGRDAIGFAVHVPHYLAQTDYPTATELLLTSISKSTGLLLPTDELRAEAARVRTAVDEQIAESDEAGALVRALEQQYDAFVRGRGSSNLLASVGPLPTAEELGAELERFLAEQGGGGPVTAGPGTAGPESAGPESAGPQSAGLESAGPESAGPPESAGADNPSPGDAGSGNAGPSSAGPSNAGPDDGSQDNAGR</sequence>
<feature type="compositionally biased region" description="Low complexity" evidence="1">
    <location>
        <begin position="354"/>
        <end position="367"/>
    </location>
</feature>
<dbReference type="Gene3D" id="1.10.287.100">
    <property type="match status" value="1"/>
</dbReference>
<evidence type="ECO:0000313" key="3">
    <source>
        <dbReference type="Proteomes" id="UP000642748"/>
    </source>
</evidence>
<evidence type="ECO:0008006" key="4">
    <source>
        <dbReference type="Google" id="ProtNLM"/>
    </source>
</evidence>
<dbReference type="SUPFAM" id="SSF159659">
    <property type="entry name" value="Cgl1923-like"/>
    <property type="match status" value="1"/>
</dbReference>
<protein>
    <recommendedName>
        <fullName evidence="4">ATP-grasp superfamily ATP-dependent carboligase</fullName>
    </recommendedName>
</protein>
<accession>A0A8J3QS14</accession>
<dbReference type="Pfam" id="PF09754">
    <property type="entry name" value="PAC2"/>
    <property type="match status" value="1"/>
</dbReference>
<gene>
    <name evidence="2" type="ORF">Raf01_28020</name>
</gene>
<dbReference type="Gene3D" id="3.40.50.10900">
    <property type="entry name" value="PAC-like subunit"/>
    <property type="match status" value="1"/>
</dbReference>
<feature type="region of interest" description="Disordered" evidence="1">
    <location>
        <begin position="295"/>
        <end position="376"/>
    </location>
</feature>
<dbReference type="Proteomes" id="UP000642748">
    <property type="component" value="Unassembled WGS sequence"/>
</dbReference>
<keyword evidence="3" id="KW-1185">Reference proteome</keyword>
<dbReference type="EMBL" id="BONZ01000027">
    <property type="protein sequence ID" value="GIH14630.1"/>
    <property type="molecule type" value="Genomic_DNA"/>
</dbReference>
<organism evidence="2 3">
    <name type="scientific">Rugosimonospora africana</name>
    <dbReference type="NCBI Taxonomy" id="556532"/>
    <lineage>
        <taxon>Bacteria</taxon>
        <taxon>Bacillati</taxon>
        <taxon>Actinomycetota</taxon>
        <taxon>Actinomycetes</taxon>
        <taxon>Micromonosporales</taxon>
        <taxon>Micromonosporaceae</taxon>
        <taxon>Rugosimonospora</taxon>
    </lineage>
</organism>
<proteinExistence type="predicted"/>
<reference evidence="2" key="1">
    <citation type="submission" date="2021-01" db="EMBL/GenBank/DDBJ databases">
        <title>Whole genome shotgun sequence of Rugosimonospora africana NBRC 104875.</title>
        <authorList>
            <person name="Komaki H."/>
            <person name="Tamura T."/>
        </authorList>
    </citation>
    <scope>NUCLEOTIDE SEQUENCE</scope>
    <source>
        <strain evidence="2">NBRC 104875</strain>
    </source>
</reference>
<evidence type="ECO:0000256" key="1">
    <source>
        <dbReference type="SAM" id="MobiDB-lite"/>
    </source>
</evidence>
<comment type="caution">
    <text evidence="2">The sequence shown here is derived from an EMBL/GenBank/DDBJ whole genome shotgun (WGS) entry which is preliminary data.</text>
</comment>
<dbReference type="InterPro" id="IPR038389">
    <property type="entry name" value="PSMG2_sf"/>
</dbReference>
<evidence type="ECO:0000313" key="2">
    <source>
        <dbReference type="EMBL" id="GIH14630.1"/>
    </source>
</evidence>
<dbReference type="InterPro" id="IPR019151">
    <property type="entry name" value="Proteasome_assmbl_chaperone_2"/>
</dbReference>